<dbReference type="InterPro" id="IPR001586">
    <property type="entry name" value="Beta-lactam_class-C_AS"/>
</dbReference>
<evidence type="ECO:0000313" key="11">
    <source>
        <dbReference type="Proteomes" id="UP000199437"/>
    </source>
</evidence>
<dbReference type="PROSITE" id="PS00336">
    <property type="entry name" value="BETA_LACTAMASE_C"/>
    <property type="match status" value="1"/>
</dbReference>
<comment type="similarity">
    <text evidence="3 7">Belongs to the class-C beta-lactamase family.</text>
</comment>
<dbReference type="PANTHER" id="PTHR46825:SF11">
    <property type="entry name" value="PENICILLIN-BINDING PROTEIN 4"/>
    <property type="match status" value="1"/>
</dbReference>
<feature type="signal peptide" evidence="8">
    <location>
        <begin position="1"/>
        <end position="20"/>
    </location>
</feature>
<evidence type="ECO:0000259" key="9">
    <source>
        <dbReference type="Pfam" id="PF00144"/>
    </source>
</evidence>
<dbReference type="RefSeq" id="WP_090258481.1">
    <property type="nucleotide sequence ID" value="NZ_FOIR01000002.1"/>
</dbReference>
<dbReference type="EC" id="3.5.2.6" evidence="7"/>
<feature type="domain" description="Beta-lactamase-related" evidence="9">
    <location>
        <begin position="33"/>
        <end position="350"/>
    </location>
</feature>
<dbReference type="Proteomes" id="UP000199437">
    <property type="component" value="Unassembled WGS sequence"/>
</dbReference>
<keyword evidence="4 7" id="KW-0378">Hydrolase</keyword>
<evidence type="ECO:0000256" key="6">
    <source>
        <dbReference type="ARBA" id="ARBA00023251"/>
    </source>
</evidence>
<name>A0A1I0Q5Z9_9BACT</name>
<reference evidence="11" key="1">
    <citation type="submission" date="2016-10" db="EMBL/GenBank/DDBJ databases">
        <authorList>
            <person name="Varghese N."/>
            <person name="Submissions S."/>
        </authorList>
    </citation>
    <scope>NUCLEOTIDE SEQUENCE [LARGE SCALE GENOMIC DNA]</scope>
    <source>
        <strain evidence="11">CGMCC 1.12402</strain>
    </source>
</reference>
<comment type="catalytic activity">
    <reaction evidence="1 7">
        <text>a beta-lactam + H2O = a substituted beta-amino acid</text>
        <dbReference type="Rhea" id="RHEA:20401"/>
        <dbReference type="ChEBI" id="CHEBI:15377"/>
        <dbReference type="ChEBI" id="CHEBI:35627"/>
        <dbReference type="ChEBI" id="CHEBI:140347"/>
        <dbReference type="EC" id="3.5.2.6"/>
    </reaction>
</comment>
<dbReference type="GO" id="GO:0017001">
    <property type="term" value="P:antibiotic catabolic process"/>
    <property type="evidence" value="ECO:0007669"/>
    <property type="project" value="InterPro"/>
</dbReference>
<dbReference type="GeneID" id="99986753"/>
<dbReference type="GO" id="GO:0016020">
    <property type="term" value="C:membrane"/>
    <property type="evidence" value="ECO:0007669"/>
    <property type="project" value="UniProtKB-SubCell"/>
</dbReference>
<dbReference type="Pfam" id="PF00144">
    <property type="entry name" value="Beta-lactamase"/>
    <property type="match status" value="1"/>
</dbReference>
<keyword evidence="6 7" id="KW-0046">Antibiotic resistance</keyword>
<accession>A0A1I0Q5Z9</accession>
<dbReference type="InterPro" id="IPR012338">
    <property type="entry name" value="Beta-lactam/transpept-like"/>
</dbReference>
<dbReference type="OrthoDB" id="9793489at2"/>
<dbReference type="SUPFAM" id="SSF56601">
    <property type="entry name" value="beta-lactamase/transpeptidase-like"/>
    <property type="match status" value="1"/>
</dbReference>
<dbReference type="GO" id="GO:0046677">
    <property type="term" value="P:response to antibiotic"/>
    <property type="evidence" value="ECO:0007669"/>
    <property type="project" value="UniProtKB-UniRule"/>
</dbReference>
<dbReference type="GO" id="GO:0008800">
    <property type="term" value="F:beta-lactamase activity"/>
    <property type="evidence" value="ECO:0007669"/>
    <property type="project" value="UniProtKB-UniRule"/>
</dbReference>
<sequence>MKHALILLLSLIPIITLAQADQINSAISKQGEAFLKHKDITSVSIGVYKNGQTYTQHFGSLVKGQDVAPTDQTIYEIGSVSKTMTGYLVAKAVIDNKLNLSDEVTQYLPAGYDNLAFNEKPITIQHLLTHTSGLPMFLPEDVNGLFESLSPDVPQKYLEIEKHYSKAKFLKDLESVPLKQAPGNEYAYSNVGAELLGYILETIYGQNLDKLLQEAFLSRLTMRNTGIQLSTEQKNLAKGYWMNNEQQSPNQLNTLWGTAGGVKTNMEDLLKYMALQLNSENPIVSESHRELFARGKTAQVAYFWNVWTDKYGTSYNHHGGTSGTQNWLYIFPKYKLGISIITNNSGPKTPTLLNKTVKKLLKEIVKD</sequence>
<keyword evidence="5" id="KW-0472">Membrane</keyword>
<evidence type="ECO:0000256" key="7">
    <source>
        <dbReference type="RuleBase" id="RU361140"/>
    </source>
</evidence>
<dbReference type="GO" id="GO:0030288">
    <property type="term" value="C:outer membrane-bounded periplasmic space"/>
    <property type="evidence" value="ECO:0007669"/>
    <property type="project" value="InterPro"/>
</dbReference>
<evidence type="ECO:0000256" key="3">
    <source>
        <dbReference type="ARBA" id="ARBA00007840"/>
    </source>
</evidence>
<evidence type="ECO:0000256" key="1">
    <source>
        <dbReference type="ARBA" id="ARBA00001526"/>
    </source>
</evidence>
<dbReference type="InterPro" id="IPR050491">
    <property type="entry name" value="AmpC-like"/>
</dbReference>
<dbReference type="AlphaFoldDB" id="A0A1I0Q5Z9"/>
<evidence type="ECO:0000256" key="2">
    <source>
        <dbReference type="ARBA" id="ARBA00004370"/>
    </source>
</evidence>
<dbReference type="STRING" id="1267423.SAMN05216290_2039"/>
<comment type="subcellular location">
    <subcellularLocation>
        <location evidence="2">Membrane</location>
    </subcellularLocation>
</comment>
<evidence type="ECO:0000256" key="4">
    <source>
        <dbReference type="ARBA" id="ARBA00022801"/>
    </source>
</evidence>
<dbReference type="EMBL" id="FOIR01000002">
    <property type="protein sequence ID" value="SEW22291.1"/>
    <property type="molecule type" value="Genomic_DNA"/>
</dbReference>
<gene>
    <name evidence="10" type="ORF">SAMN05216290_2039</name>
</gene>
<keyword evidence="11" id="KW-1185">Reference proteome</keyword>
<evidence type="ECO:0000256" key="8">
    <source>
        <dbReference type="SAM" id="SignalP"/>
    </source>
</evidence>
<evidence type="ECO:0000256" key="5">
    <source>
        <dbReference type="ARBA" id="ARBA00023136"/>
    </source>
</evidence>
<keyword evidence="8" id="KW-0732">Signal</keyword>
<organism evidence="10 11">
    <name type="scientific">Roseivirga pacifica</name>
    <dbReference type="NCBI Taxonomy" id="1267423"/>
    <lineage>
        <taxon>Bacteria</taxon>
        <taxon>Pseudomonadati</taxon>
        <taxon>Bacteroidota</taxon>
        <taxon>Cytophagia</taxon>
        <taxon>Cytophagales</taxon>
        <taxon>Roseivirgaceae</taxon>
        <taxon>Roseivirga</taxon>
    </lineage>
</organism>
<protein>
    <recommendedName>
        <fullName evidence="7">Beta-lactamase</fullName>
        <ecNumber evidence="7">3.5.2.6</ecNumber>
    </recommendedName>
</protein>
<proteinExistence type="inferred from homology"/>
<evidence type="ECO:0000313" key="10">
    <source>
        <dbReference type="EMBL" id="SEW22291.1"/>
    </source>
</evidence>
<feature type="chain" id="PRO_5011709673" description="Beta-lactamase" evidence="8">
    <location>
        <begin position="21"/>
        <end position="367"/>
    </location>
</feature>
<dbReference type="InterPro" id="IPR001466">
    <property type="entry name" value="Beta-lactam-related"/>
</dbReference>
<dbReference type="Gene3D" id="3.40.710.10">
    <property type="entry name" value="DD-peptidase/beta-lactamase superfamily"/>
    <property type="match status" value="1"/>
</dbReference>
<dbReference type="PANTHER" id="PTHR46825">
    <property type="entry name" value="D-ALANYL-D-ALANINE-CARBOXYPEPTIDASE/ENDOPEPTIDASE AMPH"/>
    <property type="match status" value="1"/>
</dbReference>